<comment type="similarity">
    <text evidence="1">Belongs to the RecJ family.</text>
</comment>
<evidence type="ECO:0000256" key="3">
    <source>
        <dbReference type="ARBA" id="ARBA00022722"/>
    </source>
</evidence>
<dbReference type="Pfam" id="PF17768">
    <property type="entry name" value="RecJ_OB"/>
    <property type="match status" value="1"/>
</dbReference>
<keyword evidence="5 9" id="KW-0269">Exonuclease</keyword>
<evidence type="ECO:0000256" key="4">
    <source>
        <dbReference type="ARBA" id="ARBA00022801"/>
    </source>
</evidence>
<sequence length="579" mass="62419">MNAIIRRRPVDFSTGRFTSSTPKILQRVLLGRGVASDDELDHQLARLCSPESMRGVDAAVNLLVNAVRNQHKILIVGDFDADGATSSTLAVLALGALGAGPVDYLVPNRFEFGYGLTPEIVAVAQEYHPDLLITVDNGISSIEGVAAAKAAGLNVIVTDHHLPGSELPLADAIVNPNQPGCEFPSKNLAGVGVIFYLLSRLKSVLQAGGWFEETGIAVPNMAEYLDLVALGTVADLVPLDHNNRVLVHQGIARIRAGRCRPGIQALMDVAGRDRSRLSTTDIGFILGPRINAAGRLDDIGTGIRCLMTRDPQEARELAAELDGLNRDRKAIEAGMQREAMAALDQLQLAEEGLPWSLCLYDAAWHQGVVGILASRIKEKFHRPVIAFADGDNGLIKGSARSIAGLHIRDALSDVAAANPELISKFGGHAMAAGLSLRAENLSAFTEAFEKAVRDRLKESQLQAIIETDGELESGEFSMETAALLRACAPWGQAFPEPEFDGEFLLLQHRIVGERHLKMTVAPLSAPQQAIDAIAFNIDPDLWSAPVVPVERVKLAFKLDINEFRGRQSLQLMVSLIQPL</sequence>
<accession>A0ABY8NCE9</accession>
<dbReference type="RefSeq" id="WP_280320430.1">
    <property type="nucleotide sequence ID" value="NZ_CP118605.1"/>
</dbReference>
<dbReference type="Gene3D" id="3.90.1640.30">
    <property type="match status" value="1"/>
</dbReference>
<dbReference type="Pfam" id="PF01368">
    <property type="entry name" value="DHH"/>
    <property type="match status" value="1"/>
</dbReference>
<keyword evidence="3" id="KW-0540">Nuclease</keyword>
<protein>
    <recommendedName>
        <fullName evidence="2">Single-stranded-DNA-specific exonuclease RecJ</fullName>
    </recommendedName>
</protein>
<dbReference type="InterPro" id="IPR001667">
    <property type="entry name" value="DDH_dom"/>
</dbReference>
<dbReference type="InterPro" id="IPR004610">
    <property type="entry name" value="RecJ"/>
</dbReference>
<dbReference type="PANTHER" id="PTHR30255:SF2">
    <property type="entry name" value="SINGLE-STRANDED-DNA-SPECIFIC EXONUCLEASE RECJ"/>
    <property type="match status" value="1"/>
</dbReference>
<evidence type="ECO:0000313" key="9">
    <source>
        <dbReference type="EMBL" id="WGL16606.1"/>
    </source>
</evidence>
<dbReference type="PANTHER" id="PTHR30255">
    <property type="entry name" value="SINGLE-STRANDED-DNA-SPECIFIC EXONUCLEASE RECJ"/>
    <property type="match status" value="1"/>
</dbReference>
<feature type="domain" description="DHHA1" evidence="7">
    <location>
        <begin position="360"/>
        <end position="453"/>
    </location>
</feature>
<dbReference type="SUPFAM" id="SSF64182">
    <property type="entry name" value="DHH phosphoesterases"/>
    <property type="match status" value="1"/>
</dbReference>
<dbReference type="InterPro" id="IPR003156">
    <property type="entry name" value="DHHA1_dom"/>
</dbReference>
<evidence type="ECO:0000256" key="2">
    <source>
        <dbReference type="ARBA" id="ARBA00019841"/>
    </source>
</evidence>
<evidence type="ECO:0000259" key="6">
    <source>
        <dbReference type="Pfam" id="PF01368"/>
    </source>
</evidence>
<proteinExistence type="inferred from homology"/>
<dbReference type="InterPro" id="IPR041122">
    <property type="entry name" value="RecJ_OB"/>
</dbReference>
<organism evidence="9 10">
    <name type="scientific">Microbulbifer bruguierae</name>
    <dbReference type="NCBI Taxonomy" id="3029061"/>
    <lineage>
        <taxon>Bacteria</taxon>
        <taxon>Pseudomonadati</taxon>
        <taxon>Pseudomonadota</taxon>
        <taxon>Gammaproteobacteria</taxon>
        <taxon>Cellvibrionales</taxon>
        <taxon>Microbulbiferaceae</taxon>
        <taxon>Microbulbifer</taxon>
    </lineage>
</organism>
<gene>
    <name evidence="9" type="primary">recJ</name>
    <name evidence="9" type="ORF">PVT68_17830</name>
</gene>
<dbReference type="NCBIfam" id="TIGR00644">
    <property type="entry name" value="recJ"/>
    <property type="match status" value="1"/>
</dbReference>
<evidence type="ECO:0000313" key="10">
    <source>
        <dbReference type="Proteomes" id="UP001236500"/>
    </source>
</evidence>
<evidence type="ECO:0000259" key="7">
    <source>
        <dbReference type="Pfam" id="PF02272"/>
    </source>
</evidence>
<dbReference type="InterPro" id="IPR038763">
    <property type="entry name" value="DHH_sf"/>
</dbReference>
<dbReference type="Proteomes" id="UP001236500">
    <property type="component" value="Chromosome"/>
</dbReference>
<reference evidence="9 10" key="1">
    <citation type="submission" date="2023-02" db="EMBL/GenBank/DDBJ databases">
        <title>Description and genomic characterization of Microbulbifer bruguierae sp. nov., isolated from the sediment of mangrove plant Bruguiera sexangula.</title>
        <authorList>
            <person name="Long M."/>
        </authorList>
    </citation>
    <scope>NUCLEOTIDE SEQUENCE [LARGE SCALE GENOMIC DNA]</scope>
    <source>
        <strain evidence="9 10">H12</strain>
    </source>
</reference>
<keyword evidence="4" id="KW-0378">Hydrolase</keyword>
<dbReference type="Pfam" id="PF02272">
    <property type="entry name" value="DHHA1"/>
    <property type="match status" value="1"/>
</dbReference>
<dbReference type="EMBL" id="CP118605">
    <property type="protein sequence ID" value="WGL16606.1"/>
    <property type="molecule type" value="Genomic_DNA"/>
</dbReference>
<keyword evidence="10" id="KW-1185">Reference proteome</keyword>
<evidence type="ECO:0000256" key="5">
    <source>
        <dbReference type="ARBA" id="ARBA00022839"/>
    </source>
</evidence>
<name>A0ABY8NCE9_9GAMM</name>
<dbReference type="GO" id="GO:0004527">
    <property type="term" value="F:exonuclease activity"/>
    <property type="evidence" value="ECO:0007669"/>
    <property type="project" value="UniProtKB-KW"/>
</dbReference>
<dbReference type="InterPro" id="IPR051673">
    <property type="entry name" value="SSDNA_exonuclease_RecJ"/>
</dbReference>
<evidence type="ECO:0000259" key="8">
    <source>
        <dbReference type="Pfam" id="PF17768"/>
    </source>
</evidence>
<evidence type="ECO:0000256" key="1">
    <source>
        <dbReference type="ARBA" id="ARBA00005915"/>
    </source>
</evidence>
<dbReference type="Gene3D" id="3.10.310.30">
    <property type="match status" value="1"/>
</dbReference>
<feature type="domain" description="RecJ OB" evidence="8">
    <location>
        <begin position="467"/>
        <end position="573"/>
    </location>
</feature>
<feature type="domain" description="DDH" evidence="6">
    <location>
        <begin position="72"/>
        <end position="232"/>
    </location>
</feature>